<dbReference type="PANTHER" id="PTHR22642:SF2">
    <property type="entry name" value="PROTEIN LONG AFTER FAR-RED 3"/>
    <property type="match status" value="1"/>
</dbReference>
<dbReference type="Gene3D" id="3.10.310.70">
    <property type="match status" value="1"/>
</dbReference>
<dbReference type="SUPFAM" id="SSF51556">
    <property type="entry name" value="Metallo-dependent hydrolases"/>
    <property type="match status" value="1"/>
</dbReference>
<dbReference type="EMBL" id="JBAWSY010000003">
    <property type="protein sequence ID" value="MEI4769373.1"/>
    <property type="molecule type" value="Genomic_DNA"/>
</dbReference>
<dbReference type="CDD" id="cd01300">
    <property type="entry name" value="YtcJ_like"/>
    <property type="match status" value="1"/>
</dbReference>
<dbReference type="InterPro" id="IPR032466">
    <property type="entry name" value="Metal_Hydrolase"/>
</dbReference>
<dbReference type="RefSeq" id="WP_336497077.1">
    <property type="nucleotide sequence ID" value="NZ_JBAWSY010000003.1"/>
</dbReference>
<accession>A0ABU8F2Z7</accession>
<dbReference type="Gene3D" id="2.30.40.10">
    <property type="entry name" value="Urease, subunit C, domain 1"/>
    <property type="match status" value="1"/>
</dbReference>
<gene>
    <name evidence="2" type="ORF">WAX74_06905</name>
</gene>
<dbReference type="SUPFAM" id="SSF51338">
    <property type="entry name" value="Composite domain of metallo-dependent hydrolases"/>
    <property type="match status" value="1"/>
</dbReference>
<dbReference type="Pfam" id="PF07969">
    <property type="entry name" value="Amidohydro_3"/>
    <property type="match status" value="1"/>
</dbReference>
<dbReference type="InterPro" id="IPR033932">
    <property type="entry name" value="YtcJ-like"/>
</dbReference>
<dbReference type="PANTHER" id="PTHR22642">
    <property type="entry name" value="IMIDAZOLONEPROPIONASE"/>
    <property type="match status" value="1"/>
</dbReference>
<dbReference type="Proteomes" id="UP001364890">
    <property type="component" value="Unassembled WGS sequence"/>
</dbReference>
<sequence>MLKTIYTNGTFYTMNSLKPTVQSIVVDNDRILDMGTHEDMILQWGRNGTPIINMEEKTVIPGLIDSHLHISSVGINSLELNLIGIKSKDELLAAIKKKASTLLPGEWILGRGWDENIFPDKRIPSIQELDYVAPYFPLFLPRICGHAFLVNSRALSLCGYHTNMVIPYGGTIVTDPTSHKPTGLLLETASTLITKHIPQKSYSQLKEALKNALQDAVSLGLTSIHTNDPNYLGGASQTYKLFNELVNKEGIGPRSNLLIDYDYLEELKASSMFTGYGNNKVMIGAIKLFADGALGGRTALLSQPYEDDGNNLGNAMYDNDELFQIIKDIRENNMPVAIHTIGDQALINVLDILDLFEPTRFRDRLIHVSILNEVLMERLKGSHRISDVQPKFVTSDYPWIIDRLGESRAKFAYPFKTLLQNGVLCAGGSDAPIEPLNPLLGIHAAVTRKKREETHDGYNAQEKLSMYEAIQLFTLGGAYATNEEYEKGTLERGKLCDMTVLSQDPFRMKSADELLTTKVEMTVIGGEIKYRNNEL</sequence>
<comment type="caution">
    <text evidence="2">The sequence shown here is derived from an EMBL/GenBank/DDBJ whole genome shotgun (WGS) entry which is preliminary data.</text>
</comment>
<evidence type="ECO:0000313" key="3">
    <source>
        <dbReference type="Proteomes" id="UP001364890"/>
    </source>
</evidence>
<protein>
    <submittedName>
        <fullName evidence="2">Amidohydrolase</fullName>
        <ecNumber evidence="2">3.5.-.-</ecNumber>
    </submittedName>
</protein>
<keyword evidence="3" id="KW-1185">Reference proteome</keyword>
<dbReference type="InterPro" id="IPR013108">
    <property type="entry name" value="Amidohydro_3"/>
</dbReference>
<proteinExistence type="predicted"/>
<dbReference type="EC" id="3.5.-.-" evidence="2"/>
<name>A0ABU8F2Z7_9BACI</name>
<reference evidence="2 3" key="1">
    <citation type="submission" date="2024-01" db="EMBL/GenBank/DDBJ databases">
        <title>Seven novel Bacillus-like species.</title>
        <authorList>
            <person name="Liu G."/>
        </authorList>
    </citation>
    <scope>NUCLEOTIDE SEQUENCE [LARGE SCALE GENOMIC DNA]</scope>
    <source>
        <strain evidence="2 3">FJAT-51614</strain>
    </source>
</reference>
<feature type="domain" description="Amidohydrolase 3" evidence="1">
    <location>
        <begin position="51"/>
        <end position="528"/>
    </location>
</feature>
<evidence type="ECO:0000313" key="2">
    <source>
        <dbReference type="EMBL" id="MEI4769373.1"/>
    </source>
</evidence>
<dbReference type="Gene3D" id="3.20.20.140">
    <property type="entry name" value="Metal-dependent hydrolases"/>
    <property type="match status" value="1"/>
</dbReference>
<evidence type="ECO:0000259" key="1">
    <source>
        <dbReference type="Pfam" id="PF07969"/>
    </source>
</evidence>
<organism evidence="2 3">
    <name type="scientific">Psychrobacillus mangrovi</name>
    <dbReference type="NCBI Taxonomy" id="3117745"/>
    <lineage>
        <taxon>Bacteria</taxon>
        <taxon>Bacillati</taxon>
        <taxon>Bacillota</taxon>
        <taxon>Bacilli</taxon>
        <taxon>Bacillales</taxon>
        <taxon>Bacillaceae</taxon>
        <taxon>Psychrobacillus</taxon>
    </lineage>
</organism>
<dbReference type="GO" id="GO:0016787">
    <property type="term" value="F:hydrolase activity"/>
    <property type="evidence" value="ECO:0007669"/>
    <property type="project" value="UniProtKB-KW"/>
</dbReference>
<dbReference type="InterPro" id="IPR011059">
    <property type="entry name" value="Metal-dep_hydrolase_composite"/>
</dbReference>
<keyword evidence="2" id="KW-0378">Hydrolase</keyword>